<gene>
    <name evidence="1" type="ORF">M9H77_17675</name>
</gene>
<comment type="caution">
    <text evidence="1">The sequence shown here is derived from an EMBL/GenBank/DDBJ whole genome shotgun (WGS) entry which is preliminary data.</text>
</comment>
<sequence>MIPHFRKILLSAFECPHCGESSLLVTAASVTLIETLWLDKKYSIWKPKHKLNYSCSKTKKFPSRKRCPCKITVHGYCSWLLFIALEQPLPLPFRGTYSCYDLSTLFPSCFSHSLELNLKTLDRQVVKSETATIKVPELDLEIPPEAQRGSLSTGEDSMEHPRLVVSYLALLPWGRNCDYWMTHIDGI</sequence>
<dbReference type="EMBL" id="CM044704">
    <property type="protein sequence ID" value="KAI5667822.1"/>
    <property type="molecule type" value="Genomic_DNA"/>
</dbReference>
<reference evidence="2" key="1">
    <citation type="journal article" date="2023" name="Nat. Plants">
        <title>Single-cell RNA sequencing provides a high-resolution roadmap for understanding the multicellular compartmentation of specialized metabolism.</title>
        <authorList>
            <person name="Sun S."/>
            <person name="Shen X."/>
            <person name="Li Y."/>
            <person name="Li Y."/>
            <person name="Wang S."/>
            <person name="Li R."/>
            <person name="Zhang H."/>
            <person name="Shen G."/>
            <person name="Guo B."/>
            <person name="Wei J."/>
            <person name="Xu J."/>
            <person name="St-Pierre B."/>
            <person name="Chen S."/>
            <person name="Sun C."/>
        </authorList>
    </citation>
    <scope>NUCLEOTIDE SEQUENCE [LARGE SCALE GENOMIC DNA]</scope>
</reference>
<name>A0ACC0B5H6_CATRO</name>
<dbReference type="Proteomes" id="UP001060085">
    <property type="component" value="Linkage Group LG04"/>
</dbReference>
<keyword evidence="2" id="KW-1185">Reference proteome</keyword>
<protein>
    <submittedName>
        <fullName evidence="1">Uncharacterized protein</fullName>
    </submittedName>
</protein>
<proteinExistence type="predicted"/>
<evidence type="ECO:0000313" key="2">
    <source>
        <dbReference type="Proteomes" id="UP001060085"/>
    </source>
</evidence>
<organism evidence="1 2">
    <name type="scientific">Catharanthus roseus</name>
    <name type="common">Madagascar periwinkle</name>
    <name type="synonym">Vinca rosea</name>
    <dbReference type="NCBI Taxonomy" id="4058"/>
    <lineage>
        <taxon>Eukaryota</taxon>
        <taxon>Viridiplantae</taxon>
        <taxon>Streptophyta</taxon>
        <taxon>Embryophyta</taxon>
        <taxon>Tracheophyta</taxon>
        <taxon>Spermatophyta</taxon>
        <taxon>Magnoliopsida</taxon>
        <taxon>eudicotyledons</taxon>
        <taxon>Gunneridae</taxon>
        <taxon>Pentapetalae</taxon>
        <taxon>asterids</taxon>
        <taxon>lamiids</taxon>
        <taxon>Gentianales</taxon>
        <taxon>Apocynaceae</taxon>
        <taxon>Rauvolfioideae</taxon>
        <taxon>Vinceae</taxon>
        <taxon>Catharanthinae</taxon>
        <taxon>Catharanthus</taxon>
    </lineage>
</organism>
<evidence type="ECO:0000313" key="1">
    <source>
        <dbReference type="EMBL" id="KAI5667822.1"/>
    </source>
</evidence>
<accession>A0ACC0B5H6</accession>